<evidence type="ECO:0000313" key="3">
    <source>
        <dbReference type="Proteomes" id="UP001145742"/>
    </source>
</evidence>
<organism evidence="2 3">
    <name type="scientific">Willisornis vidua</name>
    <name type="common">Xingu scale-backed antbird</name>
    <dbReference type="NCBI Taxonomy" id="1566151"/>
    <lineage>
        <taxon>Eukaryota</taxon>
        <taxon>Metazoa</taxon>
        <taxon>Chordata</taxon>
        <taxon>Craniata</taxon>
        <taxon>Vertebrata</taxon>
        <taxon>Euteleostomi</taxon>
        <taxon>Archelosauria</taxon>
        <taxon>Archosauria</taxon>
        <taxon>Dinosauria</taxon>
        <taxon>Saurischia</taxon>
        <taxon>Theropoda</taxon>
        <taxon>Coelurosauria</taxon>
        <taxon>Aves</taxon>
        <taxon>Neognathae</taxon>
        <taxon>Neoaves</taxon>
        <taxon>Telluraves</taxon>
        <taxon>Australaves</taxon>
        <taxon>Passeriformes</taxon>
        <taxon>Thamnophilidae</taxon>
        <taxon>Willisornis</taxon>
    </lineage>
</organism>
<dbReference type="EMBL" id="WHWB01033641">
    <property type="protein sequence ID" value="KAJ7418505.1"/>
    <property type="molecule type" value="Genomic_DNA"/>
</dbReference>
<dbReference type="Proteomes" id="UP001145742">
    <property type="component" value="Unassembled WGS sequence"/>
</dbReference>
<name>A0ABQ9DHD7_9PASS</name>
<keyword evidence="3" id="KW-1185">Reference proteome</keyword>
<protein>
    <submittedName>
        <fullName evidence="2">Uncharacterized protein</fullName>
    </submittedName>
</protein>
<gene>
    <name evidence="2" type="ORF">WISP_58802</name>
</gene>
<reference evidence="2" key="1">
    <citation type="submission" date="2019-10" db="EMBL/GenBank/DDBJ databases">
        <authorList>
            <person name="Soares A.E.R."/>
            <person name="Aleixo A."/>
            <person name="Schneider P."/>
            <person name="Miyaki C.Y."/>
            <person name="Schneider M.P."/>
            <person name="Mello C."/>
            <person name="Vasconcelos A.T.R."/>
        </authorList>
    </citation>
    <scope>NUCLEOTIDE SEQUENCE</scope>
    <source>
        <tissue evidence="2">Muscle</tissue>
    </source>
</reference>
<proteinExistence type="predicted"/>
<evidence type="ECO:0000313" key="2">
    <source>
        <dbReference type="EMBL" id="KAJ7418505.1"/>
    </source>
</evidence>
<evidence type="ECO:0000256" key="1">
    <source>
        <dbReference type="SAM" id="MobiDB-lite"/>
    </source>
</evidence>
<sequence length="111" mass="12076">MGDRGSRFWVRVSTRAATGSSPGLDTRGIEDPGSNPRWDTRSIRGPRVRFPPVAEFSLCQEKRRQPWALSTGSAVLSFALQFSQSSIPVKPAAVALPEELDPGERVVVAVL</sequence>
<comment type="caution">
    <text evidence="2">The sequence shown here is derived from an EMBL/GenBank/DDBJ whole genome shotgun (WGS) entry which is preliminary data.</text>
</comment>
<feature type="region of interest" description="Disordered" evidence="1">
    <location>
        <begin position="17"/>
        <end position="44"/>
    </location>
</feature>
<accession>A0ABQ9DHD7</accession>